<sequence length="145" mass="15929">MLVAWAHHGTWHAHVQALVHVGVLVSQDGALKLPITCLVWPFGSMHELMAALYGHGLLTLTPVERVQMVEGAANEDGRTPSIWDSSFAPSDRATKIYEPDWMIQDYMEPPDKPPPLLVLLNISGLLSPSPGICICIRESISAYHP</sequence>
<reference evidence="2" key="1">
    <citation type="journal article" date="2021" name="Front. Plant Sci.">
        <title>Chromosome-Scale Genome Assembly for Chinese Sour Jujube and Insights Into Its Genome Evolution and Domestication Signature.</title>
        <authorList>
            <person name="Shen L.-Y."/>
            <person name="Luo H."/>
            <person name="Wang X.-L."/>
            <person name="Wang X.-M."/>
            <person name="Qiu X.-J."/>
            <person name="Liu H."/>
            <person name="Zhou S.-S."/>
            <person name="Jia K.-H."/>
            <person name="Nie S."/>
            <person name="Bao Y.-T."/>
            <person name="Zhang R.-G."/>
            <person name="Yun Q.-Z."/>
            <person name="Chai Y.-H."/>
            <person name="Lu J.-Y."/>
            <person name="Li Y."/>
            <person name="Zhao S.-W."/>
            <person name="Mao J.-F."/>
            <person name="Jia S.-G."/>
            <person name="Mao Y.-M."/>
        </authorList>
    </citation>
    <scope>NUCLEOTIDE SEQUENCE</scope>
    <source>
        <strain evidence="2">AT0</strain>
        <tissue evidence="2">Leaf</tissue>
    </source>
</reference>
<dbReference type="EMBL" id="JAEACU010000003">
    <property type="protein sequence ID" value="KAH7537294.1"/>
    <property type="molecule type" value="Genomic_DNA"/>
</dbReference>
<keyword evidence="1" id="KW-0732">Signal</keyword>
<proteinExistence type="predicted"/>
<evidence type="ECO:0000313" key="3">
    <source>
        <dbReference type="Proteomes" id="UP000813462"/>
    </source>
</evidence>
<gene>
    <name evidence="2" type="ORF">FEM48_Zijuj03G0077400</name>
</gene>
<organism evidence="2 3">
    <name type="scientific">Ziziphus jujuba var. spinosa</name>
    <dbReference type="NCBI Taxonomy" id="714518"/>
    <lineage>
        <taxon>Eukaryota</taxon>
        <taxon>Viridiplantae</taxon>
        <taxon>Streptophyta</taxon>
        <taxon>Embryophyta</taxon>
        <taxon>Tracheophyta</taxon>
        <taxon>Spermatophyta</taxon>
        <taxon>Magnoliopsida</taxon>
        <taxon>eudicotyledons</taxon>
        <taxon>Gunneridae</taxon>
        <taxon>Pentapetalae</taxon>
        <taxon>rosids</taxon>
        <taxon>fabids</taxon>
        <taxon>Rosales</taxon>
        <taxon>Rhamnaceae</taxon>
        <taxon>Paliureae</taxon>
        <taxon>Ziziphus</taxon>
    </lineage>
</organism>
<accession>A0A978VP19</accession>
<evidence type="ECO:0000313" key="2">
    <source>
        <dbReference type="EMBL" id="KAH7537294.1"/>
    </source>
</evidence>
<dbReference type="AlphaFoldDB" id="A0A978VP19"/>
<comment type="caution">
    <text evidence="2">The sequence shown here is derived from an EMBL/GenBank/DDBJ whole genome shotgun (WGS) entry which is preliminary data.</text>
</comment>
<name>A0A978VP19_ZIZJJ</name>
<feature type="signal peptide" evidence="1">
    <location>
        <begin position="1"/>
        <end position="17"/>
    </location>
</feature>
<feature type="chain" id="PRO_5036963270" evidence="1">
    <location>
        <begin position="18"/>
        <end position="145"/>
    </location>
</feature>
<dbReference type="Proteomes" id="UP000813462">
    <property type="component" value="Unassembled WGS sequence"/>
</dbReference>
<protein>
    <submittedName>
        <fullName evidence="2">Uncharacterized protein</fullName>
    </submittedName>
</protein>
<evidence type="ECO:0000256" key="1">
    <source>
        <dbReference type="SAM" id="SignalP"/>
    </source>
</evidence>